<dbReference type="Pfam" id="PF12038">
    <property type="entry name" value="QTMAN_N"/>
    <property type="match status" value="1"/>
</dbReference>
<evidence type="ECO:0000259" key="8">
    <source>
        <dbReference type="Pfam" id="PF00534"/>
    </source>
</evidence>
<reference evidence="11" key="1">
    <citation type="submission" date="2017-02" db="EMBL/GenBank/DDBJ databases">
        <title>Comparative genomics and description of representatives of a novel lineage of planctomycetes thriving in anoxic sediments.</title>
        <authorList>
            <person name="Spring S."/>
            <person name="Bunk B."/>
            <person name="Sproer C."/>
        </authorList>
    </citation>
    <scope>NUCLEOTIDE SEQUENCE [LARGE SCALE GENOMIC DNA]</scope>
    <source>
        <strain evidence="11">ST-NAGAB-D1</strain>
    </source>
</reference>
<dbReference type="KEGG" id="alus:STSP2_03405"/>
<evidence type="ECO:0000256" key="4">
    <source>
        <dbReference type="ARBA" id="ARBA00044517"/>
    </source>
</evidence>
<evidence type="ECO:0000256" key="2">
    <source>
        <dbReference type="ARBA" id="ARBA00022676"/>
    </source>
</evidence>
<feature type="region of interest" description="Disordered" evidence="7">
    <location>
        <begin position="156"/>
        <end position="180"/>
    </location>
</feature>
<accession>A0A1U9NRF5</accession>
<keyword evidence="11" id="KW-1185">Reference proteome</keyword>
<feature type="domain" description="tRNA-queuosine alpha-mannosyltransferase N-terminal" evidence="9">
    <location>
        <begin position="2"/>
        <end position="173"/>
    </location>
</feature>
<dbReference type="OrthoDB" id="9792163at2"/>
<evidence type="ECO:0000256" key="7">
    <source>
        <dbReference type="SAM" id="MobiDB-lite"/>
    </source>
</evidence>
<evidence type="ECO:0000313" key="11">
    <source>
        <dbReference type="Proteomes" id="UP000189674"/>
    </source>
</evidence>
<organism evidence="10 11">
    <name type="scientific">Anaerohalosphaera lusitana</name>
    <dbReference type="NCBI Taxonomy" id="1936003"/>
    <lineage>
        <taxon>Bacteria</taxon>
        <taxon>Pseudomonadati</taxon>
        <taxon>Planctomycetota</taxon>
        <taxon>Phycisphaerae</taxon>
        <taxon>Sedimentisphaerales</taxon>
        <taxon>Anaerohalosphaeraceae</taxon>
        <taxon>Anaerohalosphaera</taxon>
    </lineage>
</organism>
<dbReference type="GO" id="GO:0016438">
    <property type="term" value="F:tRNA-queuosine(34) beta-mannosyltransferase activity"/>
    <property type="evidence" value="ECO:0007669"/>
    <property type="project" value="UniProtKB-EC"/>
</dbReference>
<dbReference type="PANTHER" id="PTHR13615:SF3">
    <property type="entry name" value="GLYCOSYLTRANSFERASE-LIKE DOMAIN-CONTAINING PROTEIN 1"/>
    <property type="match status" value="1"/>
</dbReference>
<proteinExistence type="inferred from homology"/>
<dbReference type="InterPro" id="IPR022701">
    <property type="entry name" value="QTMAN_N"/>
</dbReference>
<dbReference type="EMBL" id="CP019791">
    <property type="protein sequence ID" value="AQT70200.1"/>
    <property type="molecule type" value="Genomic_DNA"/>
</dbReference>
<sequence>MRILALESYYGGSHKAFLDGWISRSRHDWTLLTLPPSKWKWRMRHSAITFAERVNALAESGGGWDAIFCSDMLNLAEFVGLLRPELQRLPRIAYFHENQLTYPVRFESERDYNYVMTNATTALCADAVWFNTHFHRDEFIDEMRKFMKRMPDEKPIKPLDAIPPKSQVKTPGIGVPSPVKNERKPGPLRILWAARWEHDKNPEDFFAAMTKLKKRGTDFRLSVIGEQFRDMPEVFEHAKTEFADRIDRWGYQPSRGEYIEALHEADVVVSTADHEFFGISMVEAIACGAYPVLPDRLAYPEVVSTIETFGQDDFLYDGKVASLVAALDRLAWRIKEDNLWLGNPHRGITAMQRFAWDKRATAMDDAVDEMISKN</sequence>
<keyword evidence="2" id="KW-0328">Glycosyltransferase</keyword>
<evidence type="ECO:0000256" key="1">
    <source>
        <dbReference type="ARBA" id="ARBA00009481"/>
    </source>
</evidence>
<dbReference type="AlphaFoldDB" id="A0A1U9NRF5"/>
<name>A0A1U9NRF5_9BACT</name>
<dbReference type="Gene3D" id="3.40.50.2000">
    <property type="entry name" value="Glycogen Phosphorylase B"/>
    <property type="match status" value="2"/>
</dbReference>
<dbReference type="EC" id="2.4.1.110" evidence="4"/>
<dbReference type="PANTHER" id="PTHR13615">
    <property type="entry name" value="GLYCOSYLTRANSFERASE-LIKE 1"/>
    <property type="match status" value="1"/>
</dbReference>
<dbReference type="STRING" id="1936003.STSP2_03405"/>
<evidence type="ECO:0000256" key="3">
    <source>
        <dbReference type="ARBA" id="ARBA00022679"/>
    </source>
</evidence>
<evidence type="ECO:0000313" key="10">
    <source>
        <dbReference type="EMBL" id="AQT70200.1"/>
    </source>
</evidence>
<comment type="catalytic activity">
    <reaction evidence="6">
        <text>queuosine(34) in tRNA(Asp) + GDP-alpha-D-mannose = O-4''-alpha-D-mannosylqueuosine(34) in tRNA(Asp) + GDP + H(+)</text>
        <dbReference type="Rhea" id="RHEA:12885"/>
        <dbReference type="Rhea" id="RHEA-COMP:18572"/>
        <dbReference type="Rhea" id="RHEA-COMP:18581"/>
        <dbReference type="ChEBI" id="CHEBI:15378"/>
        <dbReference type="ChEBI" id="CHEBI:57527"/>
        <dbReference type="ChEBI" id="CHEBI:58189"/>
        <dbReference type="ChEBI" id="CHEBI:194431"/>
        <dbReference type="ChEBI" id="CHEBI:194442"/>
        <dbReference type="EC" id="2.4.1.110"/>
    </reaction>
    <physiologicalReaction direction="left-to-right" evidence="6">
        <dbReference type="Rhea" id="RHEA:12886"/>
    </physiologicalReaction>
</comment>
<evidence type="ECO:0000256" key="5">
    <source>
        <dbReference type="ARBA" id="ARBA00044539"/>
    </source>
</evidence>
<protein>
    <recommendedName>
        <fullName evidence="5">tRNA-queuosine alpha-mannosyltransferase</fullName>
        <ecNumber evidence="4">2.4.1.110</ecNumber>
    </recommendedName>
</protein>
<dbReference type="CDD" id="cd03801">
    <property type="entry name" value="GT4_PimA-like"/>
    <property type="match status" value="1"/>
</dbReference>
<comment type="similarity">
    <text evidence="1">Belongs to the glycosyltransferase group 1 family. Glycosyltransferase 4 subfamily.</text>
</comment>
<dbReference type="InterPro" id="IPR001296">
    <property type="entry name" value="Glyco_trans_1"/>
</dbReference>
<keyword evidence="3 10" id="KW-0808">Transferase</keyword>
<gene>
    <name evidence="10" type="ORF">STSP2_03405</name>
</gene>
<dbReference type="InterPro" id="IPR051862">
    <property type="entry name" value="GT-like_domain_containing_1"/>
</dbReference>
<dbReference type="RefSeq" id="WP_146663808.1">
    <property type="nucleotide sequence ID" value="NZ_CP019791.1"/>
</dbReference>
<dbReference type="SUPFAM" id="SSF53756">
    <property type="entry name" value="UDP-Glycosyltransferase/glycogen phosphorylase"/>
    <property type="match status" value="1"/>
</dbReference>
<evidence type="ECO:0000256" key="6">
    <source>
        <dbReference type="ARBA" id="ARBA00048439"/>
    </source>
</evidence>
<dbReference type="Pfam" id="PF00534">
    <property type="entry name" value="Glycos_transf_1"/>
    <property type="match status" value="1"/>
</dbReference>
<dbReference type="Proteomes" id="UP000189674">
    <property type="component" value="Chromosome"/>
</dbReference>
<feature type="domain" description="Glycosyl transferase family 1" evidence="8">
    <location>
        <begin position="180"/>
        <end position="328"/>
    </location>
</feature>
<evidence type="ECO:0000259" key="9">
    <source>
        <dbReference type="Pfam" id="PF12038"/>
    </source>
</evidence>